<reference evidence="2" key="1">
    <citation type="submission" date="2022-03" db="EMBL/GenBank/DDBJ databases">
        <title>A functionally conserved STORR gene fusion in Papaver species that diverged 16.8 million years ago.</title>
        <authorList>
            <person name="Catania T."/>
        </authorList>
    </citation>
    <scope>NUCLEOTIDE SEQUENCE</scope>
    <source>
        <strain evidence="2">S-191538</strain>
    </source>
</reference>
<evidence type="ECO:0000256" key="1">
    <source>
        <dbReference type="SAM" id="MobiDB-lite"/>
    </source>
</evidence>
<comment type="caution">
    <text evidence="2">The sequence shown here is derived from an EMBL/GenBank/DDBJ whole genome shotgun (WGS) entry which is preliminary data.</text>
</comment>
<accession>A0AA41VWR6</accession>
<dbReference type="Proteomes" id="UP001177140">
    <property type="component" value="Unassembled WGS sequence"/>
</dbReference>
<proteinExistence type="predicted"/>
<name>A0AA41VWR6_PAPNU</name>
<protein>
    <submittedName>
        <fullName evidence="2">Uncharacterized protein</fullName>
    </submittedName>
</protein>
<dbReference type="AlphaFoldDB" id="A0AA41VWR6"/>
<keyword evidence="3" id="KW-1185">Reference proteome</keyword>
<feature type="compositionally biased region" description="Polar residues" evidence="1">
    <location>
        <begin position="88"/>
        <end position="97"/>
    </location>
</feature>
<feature type="region of interest" description="Disordered" evidence="1">
    <location>
        <begin position="88"/>
        <end position="107"/>
    </location>
</feature>
<sequence length="145" mass="16265">MENFLSETEERKQIELASAGYDMPIVIGELEGKQSSCDGKVLLADDKPVECHTNMQVDAASFADEVPHKDSFVEMAKHAEEVHTKMSCTANNESTSGKGRVRRPGFPFPLHRMLKPVIFKKKSRKSRKLKVRKVSPPSLLQLLVN</sequence>
<evidence type="ECO:0000313" key="2">
    <source>
        <dbReference type="EMBL" id="MCL7048843.1"/>
    </source>
</evidence>
<gene>
    <name evidence="2" type="ORF">MKW94_020357</name>
</gene>
<organism evidence="2 3">
    <name type="scientific">Papaver nudicaule</name>
    <name type="common">Iceland poppy</name>
    <dbReference type="NCBI Taxonomy" id="74823"/>
    <lineage>
        <taxon>Eukaryota</taxon>
        <taxon>Viridiplantae</taxon>
        <taxon>Streptophyta</taxon>
        <taxon>Embryophyta</taxon>
        <taxon>Tracheophyta</taxon>
        <taxon>Spermatophyta</taxon>
        <taxon>Magnoliopsida</taxon>
        <taxon>Ranunculales</taxon>
        <taxon>Papaveraceae</taxon>
        <taxon>Papaveroideae</taxon>
        <taxon>Papaver</taxon>
    </lineage>
</organism>
<dbReference type="EMBL" id="JAJJMA010308913">
    <property type="protein sequence ID" value="MCL7048843.1"/>
    <property type="molecule type" value="Genomic_DNA"/>
</dbReference>
<evidence type="ECO:0000313" key="3">
    <source>
        <dbReference type="Proteomes" id="UP001177140"/>
    </source>
</evidence>